<dbReference type="Gene3D" id="3.40.1350.10">
    <property type="match status" value="1"/>
</dbReference>
<evidence type="ECO:0000313" key="3">
    <source>
        <dbReference type="EMBL" id="MFD1040944.1"/>
    </source>
</evidence>
<dbReference type="NCBIfam" id="NF009150">
    <property type="entry name" value="PRK12497.1-3"/>
    <property type="match status" value="1"/>
</dbReference>
<dbReference type="RefSeq" id="WP_162376212.1">
    <property type="nucleotide sequence ID" value="NZ_JBHTKN010000001.1"/>
</dbReference>
<accession>A0ABW3LV25</accession>
<dbReference type="InterPro" id="IPR003509">
    <property type="entry name" value="UPF0102_YraN-like"/>
</dbReference>
<evidence type="ECO:0000256" key="2">
    <source>
        <dbReference type="HAMAP-Rule" id="MF_00048"/>
    </source>
</evidence>
<dbReference type="Pfam" id="PF02021">
    <property type="entry name" value="UPF0102"/>
    <property type="match status" value="1"/>
</dbReference>
<evidence type="ECO:0000256" key="1">
    <source>
        <dbReference type="ARBA" id="ARBA00006738"/>
    </source>
</evidence>
<dbReference type="SUPFAM" id="SSF52980">
    <property type="entry name" value="Restriction endonuclease-like"/>
    <property type="match status" value="1"/>
</dbReference>
<evidence type="ECO:0000313" key="4">
    <source>
        <dbReference type="Proteomes" id="UP001597033"/>
    </source>
</evidence>
<dbReference type="InterPro" id="IPR011335">
    <property type="entry name" value="Restrct_endonuc-II-like"/>
</dbReference>
<gene>
    <name evidence="3" type="ORF">ACFQ2N_01090</name>
</gene>
<dbReference type="Proteomes" id="UP001597033">
    <property type="component" value="Unassembled WGS sequence"/>
</dbReference>
<dbReference type="HAMAP" id="MF_00048">
    <property type="entry name" value="UPF0102"/>
    <property type="match status" value="1"/>
</dbReference>
<dbReference type="NCBIfam" id="TIGR00252">
    <property type="entry name" value="YraN family protein"/>
    <property type="match status" value="1"/>
</dbReference>
<name>A0ABW3LV25_9GAMM</name>
<sequence>MAAESDTDRRARGAQAEAAARAELEGAGLRTLAANVGYRGGELDLVMLEPGRSGDTLVFVEVRHRRGGSFGGGFASVDAAKRRRLVRAAQLYLGSHPRLAQLPCRFDVVESEGDPAAPAIRWLKDAFRLDDL</sequence>
<keyword evidence="4" id="KW-1185">Reference proteome</keyword>
<dbReference type="EMBL" id="JBHTKN010000001">
    <property type="protein sequence ID" value="MFD1040944.1"/>
    <property type="molecule type" value="Genomic_DNA"/>
</dbReference>
<dbReference type="InterPro" id="IPR011856">
    <property type="entry name" value="tRNA_endonuc-like_dom_sf"/>
</dbReference>
<comment type="similarity">
    <text evidence="1 2">Belongs to the UPF0102 family.</text>
</comment>
<proteinExistence type="inferred from homology"/>
<dbReference type="PANTHER" id="PTHR34039">
    <property type="entry name" value="UPF0102 PROTEIN YRAN"/>
    <property type="match status" value="1"/>
</dbReference>
<protein>
    <recommendedName>
        <fullName evidence="2">UPF0102 protein ACFQ2N_01090</fullName>
    </recommendedName>
</protein>
<reference evidence="4" key="1">
    <citation type="journal article" date="2019" name="Int. J. Syst. Evol. Microbiol.">
        <title>The Global Catalogue of Microorganisms (GCM) 10K type strain sequencing project: providing services to taxonomists for standard genome sequencing and annotation.</title>
        <authorList>
            <consortium name="The Broad Institute Genomics Platform"/>
            <consortium name="The Broad Institute Genome Sequencing Center for Infectious Disease"/>
            <person name="Wu L."/>
            <person name="Ma J."/>
        </authorList>
    </citation>
    <scope>NUCLEOTIDE SEQUENCE [LARGE SCALE GENOMIC DNA]</scope>
    <source>
        <strain evidence="4">CCUG 55854</strain>
    </source>
</reference>
<comment type="caution">
    <text evidence="3">The sequence shown here is derived from an EMBL/GenBank/DDBJ whole genome shotgun (WGS) entry which is preliminary data.</text>
</comment>
<dbReference type="PANTHER" id="PTHR34039:SF1">
    <property type="entry name" value="UPF0102 PROTEIN YRAN"/>
    <property type="match status" value="1"/>
</dbReference>
<organism evidence="3 4">
    <name type="scientific">Pseudoxanthomonas kaohsiungensis</name>
    <dbReference type="NCBI Taxonomy" id="283923"/>
    <lineage>
        <taxon>Bacteria</taxon>
        <taxon>Pseudomonadati</taxon>
        <taxon>Pseudomonadota</taxon>
        <taxon>Gammaproteobacteria</taxon>
        <taxon>Lysobacterales</taxon>
        <taxon>Lysobacteraceae</taxon>
        <taxon>Pseudoxanthomonas</taxon>
    </lineage>
</organism>